<comment type="function">
    <text evidence="6">Binds directly to 16S ribosomal RNA.</text>
</comment>
<dbReference type="Proteomes" id="UP000178892">
    <property type="component" value="Unassembled WGS sequence"/>
</dbReference>
<reference evidence="7 8" key="1">
    <citation type="journal article" date="2016" name="Nat. Commun.">
        <title>Thousands of microbial genomes shed light on interconnected biogeochemical processes in an aquifer system.</title>
        <authorList>
            <person name="Anantharaman K."/>
            <person name="Brown C.T."/>
            <person name="Hug L.A."/>
            <person name="Sharon I."/>
            <person name="Castelle C.J."/>
            <person name="Probst A.J."/>
            <person name="Thomas B.C."/>
            <person name="Singh A."/>
            <person name="Wilkins M.J."/>
            <person name="Karaoz U."/>
            <person name="Brodie E.L."/>
            <person name="Williams K.H."/>
            <person name="Hubbard S.S."/>
            <person name="Banfield J.F."/>
        </authorList>
    </citation>
    <scope>NUCLEOTIDE SEQUENCE [LARGE SCALE GENOMIC DNA]</scope>
</reference>
<comment type="caution">
    <text evidence="7">The sequence shown here is derived from an EMBL/GenBank/DDBJ whole genome shotgun (WGS) entry which is preliminary data.</text>
</comment>
<evidence type="ECO:0000313" key="8">
    <source>
        <dbReference type="Proteomes" id="UP000178892"/>
    </source>
</evidence>
<accession>A0A1F5NSY7</accession>
<name>A0A1F5NSY7_9BACT</name>
<organism evidence="7 8">
    <name type="scientific">Candidatus Doudnabacteria bacterium RIFCSPHIGHO2_01_FULL_46_24</name>
    <dbReference type="NCBI Taxonomy" id="1817825"/>
    <lineage>
        <taxon>Bacteria</taxon>
        <taxon>Candidatus Doudnaibacteriota</taxon>
    </lineage>
</organism>
<evidence type="ECO:0000256" key="5">
    <source>
        <dbReference type="ARBA" id="ARBA00035136"/>
    </source>
</evidence>
<dbReference type="Pfam" id="PF01649">
    <property type="entry name" value="Ribosomal_S20p"/>
    <property type="match status" value="1"/>
</dbReference>
<dbReference type="InterPro" id="IPR002583">
    <property type="entry name" value="Ribosomal_bS20"/>
</dbReference>
<gene>
    <name evidence="6" type="primary">rpsT</name>
    <name evidence="7" type="ORF">A2720_04520</name>
</gene>
<proteinExistence type="inferred from homology"/>
<keyword evidence="1 6" id="KW-0699">rRNA-binding</keyword>
<evidence type="ECO:0000256" key="3">
    <source>
        <dbReference type="ARBA" id="ARBA00022980"/>
    </source>
</evidence>
<keyword evidence="4 6" id="KW-0687">Ribonucleoprotein</keyword>
<evidence type="ECO:0000313" key="7">
    <source>
        <dbReference type="EMBL" id="OGE80795.1"/>
    </source>
</evidence>
<evidence type="ECO:0000256" key="2">
    <source>
        <dbReference type="ARBA" id="ARBA00022884"/>
    </source>
</evidence>
<comment type="similarity">
    <text evidence="6">Belongs to the bacterial ribosomal protein bS20 family.</text>
</comment>
<dbReference type="GO" id="GO:1990904">
    <property type="term" value="C:ribonucleoprotein complex"/>
    <property type="evidence" value="ECO:0007669"/>
    <property type="project" value="UniProtKB-KW"/>
</dbReference>
<dbReference type="STRING" id="1817825.A2720_04520"/>
<dbReference type="GO" id="GO:0003735">
    <property type="term" value="F:structural constituent of ribosome"/>
    <property type="evidence" value="ECO:0007669"/>
    <property type="project" value="InterPro"/>
</dbReference>
<evidence type="ECO:0000256" key="1">
    <source>
        <dbReference type="ARBA" id="ARBA00022730"/>
    </source>
</evidence>
<dbReference type="EMBL" id="MFEL01000018">
    <property type="protein sequence ID" value="OGE80795.1"/>
    <property type="molecule type" value="Genomic_DNA"/>
</dbReference>
<keyword evidence="2 6" id="KW-0694">RNA-binding</keyword>
<dbReference type="SUPFAM" id="SSF46992">
    <property type="entry name" value="Ribosomal protein S20"/>
    <property type="match status" value="1"/>
</dbReference>
<dbReference type="NCBIfam" id="TIGR00029">
    <property type="entry name" value="S20"/>
    <property type="match status" value="1"/>
</dbReference>
<dbReference type="GO" id="GO:0005840">
    <property type="term" value="C:ribosome"/>
    <property type="evidence" value="ECO:0007669"/>
    <property type="project" value="UniProtKB-KW"/>
</dbReference>
<dbReference type="InterPro" id="IPR036510">
    <property type="entry name" value="Ribosomal_bS20_sf"/>
</dbReference>
<keyword evidence="3 6" id="KW-0689">Ribosomal protein</keyword>
<dbReference type="Gene3D" id="1.20.58.110">
    <property type="entry name" value="Ribosomal protein S20"/>
    <property type="match status" value="1"/>
</dbReference>
<dbReference type="GO" id="GO:0006412">
    <property type="term" value="P:translation"/>
    <property type="evidence" value="ECO:0007669"/>
    <property type="project" value="UniProtKB-UniRule"/>
</dbReference>
<evidence type="ECO:0000256" key="4">
    <source>
        <dbReference type="ARBA" id="ARBA00023274"/>
    </source>
</evidence>
<dbReference type="AlphaFoldDB" id="A0A1F5NSY7"/>
<dbReference type="HAMAP" id="MF_00500">
    <property type="entry name" value="Ribosomal_bS20"/>
    <property type="match status" value="1"/>
</dbReference>
<protein>
    <recommendedName>
        <fullName evidence="5 6">Small ribosomal subunit protein bS20</fullName>
    </recommendedName>
</protein>
<evidence type="ECO:0000256" key="6">
    <source>
        <dbReference type="HAMAP-Rule" id="MF_00500"/>
    </source>
</evidence>
<dbReference type="GO" id="GO:0019843">
    <property type="term" value="F:rRNA binding"/>
    <property type="evidence" value="ECO:0007669"/>
    <property type="project" value="UniProtKB-UniRule"/>
</dbReference>
<sequence>MPNTKSAIKAARQNIKRRVANLLTLEKIKKAAKQARKLKTAESLIEAFSALDKAAKKHVIHKNKASRLKSRLSKLLAKK</sequence>